<name>A0A1J4J8K8_9EUKA</name>
<dbReference type="GO" id="GO:0006886">
    <property type="term" value="P:intracellular protein transport"/>
    <property type="evidence" value="ECO:0007669"/>
    <property type="project" value="InterPro"/>
</dbReference>
<reference evidence="2" key="1">
    <citation type="submission" date="2016-10" db="EMBL/GenBank/DDBJ databases">
        <authorList>
            <person name="Benchimol M."/>
            <person name="Almeida L.G."/>
            <person name="Vasconcelos A.T."/>
            <person name="Perreira-Neves A."/>
            <person name="Rosa I.A."/>
            <person name="Tasca T."/>
            <person name="Bogo M.R."/>
            <person name="de Souza W."/>
        </authorList>
    </citation>
    <scope>NUCLEOTIDE SEQUENCE [LARGE SCALE GENOMIC DNA]</scope>
    <source>
        <strain evidence="2">K</strain>
    </source>
</reference>
<dbReference type="Gene3D" id="1.25.10.10">
    <property type="entry name" value="Leucine-rich Repeat Variant"/>
    <property type="match status" value="2"/>
</dbReference>
<evidence type="ECO:0000313" key="2">
    <source>
        <dbReference type="EMBL" id="OHS95472.1"/>
    </source>
</evidence>
<proteinExistence type="predicted"/>
<dbReference type="GO" id="GO:0031267">
    <property type="term" value="F:small GTPase binding"/>
    <property type="evidence" value="ECO:0007669"/>
    <property type="project" value="InterPro"/>
</dbReference>
<dbReference type="InterPro" id="IPR011989">
    <property type="entry name" value="ARM-like"/>
</dbReference>
<protein>
    <recommendedName>
        <fullName evidence="1">Importin N-terminal domain-containing protein</fullName>
    </recommendedName>
</protein>
<dbReference type="AlphaFoldDB" id="A0A1J4J8K8"/>
<evidence type="ECO:0000259" key="1">
    <source>
        <dbReference type="PROSITE" id="PS50166"/>
    </source>
</evidence>
<dbReference type="VEuPathDB" id="TrichDB:TRFO_38424"/>
<evidence type="ECO:0000313" key="3">
    <source>
        <dbReference type="Proteomes" id="UP000179807"/>
    </source>
</evidence>
<dbReference type="InterPro" id="IPR001494">
    <property type="entry name" value="Importin-beta_N"/>
</dbReference>
<keyword evidence="3" id="KW-1185">Reference proteome</keyword>
<dbReference type="InterPro" id="IPR016024">
    <property type="entry name" value="ARM-type_fold"/>
</dbReference>
<feature type="domain" description="Importin N-terminal" evidence="1">
    <location>
        <begin position="22"/>
        <end position="67"/>
    </location>
</feature>
<dbReference type="Proteomes" id="UP000179807">
    <property type="component" value="Unassembled WGS sequence"/>
</dbReference>
<sequence>MERIAAILQKTYAGTPDEMYQANDYLTSESRDNPEYVLCLLQIISNSEFDENLRLAASIQLKIQVKRGATLPLDFNGICTMIVGTPLRVQLQLQSILFLFIQKFVENARTNIPSNDPNEEINILLNTCAQFIQTNAESALVSVLILRCIIKLRQSYEYLSTFMIAIGQFFIPISHLVASNLNEADARLFIHISLHAASKYAQNYQLPAIEMWVDIITQIIHQESYEIHPFLDKDAIKLAFMLYDSLPPHVNAALLMSIATHSIKGSAYQTTALSFMFLRPALQSEEIWPTIENRQFDLVGGLFFRTFILSEQDLIDVDNDLYNFISNTQITACDFRTPRNGAVTAFSAAVAKHPTLAHCAVQIVLCELDYFRESGDIGRAFGALQFGAFAIQKVNKDFAQKTAQMIYASAVQMLPINNFVYTAAFFQFIGVRADAFNDIQILFKCFEQIIIGQHDLVLYFASYAAANLLSNFHKDAVQIQEQLGASIQPLLSNVLRICKDYSTDQSAATIRHFTDFFADSIAPVATDYINELFNIFMQYASEPHTARISITSSQVPISKICQVIKEQRPDVPPGFFTDALLRIEQIALQINSESLEEVLELMASFADNLNEISEPFLNAPNVLLQILQRVDNDPEVIAEQNEPHPSSFIKVIKTLIRKSPEAVTSPQMFQPIVEMCKNFLLKFNSDNSDVENAVPLFQMVFINLKDFQPVIEIAPFFIQALDQISTTFLADVVAAFVTFNPILTLHNERNFESWMNSHSAVFLTGALSVMHKWQQLPAEITQQKEIIDKKIAENLMILQELSMSEEDDIFNYAEILHQFSQISVQ</sequence>
<dbReference type="EMBL" id="MLAK01001243">
    <property type="protein sequence ID" value="OHS95472.1"/>
    <property type="molecule type" value="Genomic_DNA"/>
</dbReference>
<dbReference type="GeneID" id="94846728"/>
<gene>
    <name evidence="2" type="ORF">TRFO_38424</name>
</gene>
<dbReference type="RefSeq" id="XP_068348609.1">
    <property type="nucleotide sequence ID" value="XM_068512024.1"/>
</dbReference>
<dbReference type="PROSITE" id="PS50166">
    <property type="entry name" value="IMPORTIN_B_NT"/>
    <property type="match status" value="1"/>
</dbReference>
<dbReference type="Pfam" id="PF03810">
    <property type="entry name" value="IBN_N"/>
    <property type="match status" value="1"/>
</dbReference>
<organism evidence="2 3">
    <name type="scientific">Tritrichomonas foetus</name>
    <dbReference type="NCBI Taxonomy" id="1144522"/>
    <lineage>
        <taxon>Eukaryota</taxon>
        <taxon>Metamonada</taxon>
        <taxon>Parabasalia</taxon>
        <taxon>Tritrichomonadida</taxon>
        <taxon>Tritrichomonadidae</taxon>
        <taxon>Tritrichomonas</taxon>
    </lineage>
</organism>
<dbReference type="SUPFAM" id="SSF48371">
    <property type="entry name" value="ARM repeat"/>
    <property type="match status" value="1"/>
</dbReference>
<accession>A0A1J4J8K8</accession>
<comment type="caution">
    <text evidence="2">The sequence shown here is derived from an EMBL/GenBank/DDBJ whole genome shotgun (WGS) entry which is preliminary data.</text>
</comment>